<name>A0A415EUX8_ENTCA</name>
<comment type="caution">
    <text evidence="1">The sequence shown here is derived from an EMBL/GenBank/DDBJ whole genome shotgun (WGS) entry which is preliminary data.</text>
</comment>
<dbReference type="AlphaFoldDB" id="A0A415EUX8"/>
<organism evidence="1 2">
    <name type="scientific">Enterococcus casseliflavus</name>
    <name type="common">Enterococcus flavescens</name>
    <dbReference type="NCBI Taxonomy" id="37734"/>
    <lineage>
        <taxon>Bacteria</taxon>
        <taxon>Bacillati</taxon>
        <taxon>Bacillota</taxon>
        <taxon>Bacilli</taxon>
        <taxon>Lactobacillales</taxon>
        <taxon>Enterococcaceae</taxon>
        <taxon>Enterococcus</taxon>
    </lineage>
</organism>
<proteinExistence type="predicted"/>
<accession>A0A415EUX8</accession>
<dbReference type="Proteomes" id="UP000286288">
    <property type="component" value="Unassembled WGS sequence"/>
</dbReference>
<evidence type="ECO:0000313" key="1">
    <source>
        <dbReference type="EMBL" id="RHK07097.1"/>
    </source>
</evidence>
<protein>
    <submittedName>
        <fullName evidence="1">Uncharacterized protein</fullName>
    </submittedName>
</protein>
<dbReference type="EMBL" id="QRMZ01000006">
    <property type="protein sequence ID" value="RHK07097.1"/>
    <property type="molecule type" value="Genomic_DNA"/>
</dbReference>
<evidence type="ECO:0000313" key="2">
    <source>
        <dbReference type="Proteomes" id="UP000286288"/>
    </source>
</evidence>
<gene>
    <name evidence="1" type="ORF">DW084_06290</name>
</gene>
<reference evidence="1 2" key="1">
    <citation type="submission" date="2018-08" db="EMBL/GenBank/DDBJ databases">
        <title>A genome reference for cultivated species of the human gut microbiota.</title>
        <authorList>
            <person name="Zou Y."/>
            <person name="Xue W."/>
            <person name="Luo G."/>
        </authorList>
    </citation>
    <scope>NUCLEOTIDE SEQUENCE [LARGE SCALE GENOMIC DNA]</scope>
    <source>
        <strain evidence="1 2">AF48-16</strain>
    </source>
</reference>
<sequence>MKELLSQTKDSFWILSIYHEKIFYCFSNKRNPISFSQISLRAGPIFRFLLSFFSQNQNLGHFAFSLFSD</sequence>